<organism evidence="17 18">
    <name type="scientific">Monoglobus pectinilyticus</name>
    <dbReference type="NCBI Taxonomy" id="1981510"/>
    <lineage>
        <taxon>Bacteria</taxon>
        <taxon>Bacillati</taxon>
        <taxon>Bacillota</taxon>
        <taxon>Clostridia</taxon>
        <taxon>Monoglobales</taxon>
        <taxon>Monoglobaceae</taxon>
        <taxon>Monoglobus</taxon>
    </lineage>
</organism>
<evidence type="ECO:0000259" key="16">
    <source>
        <dbReference type="PROSITE" id="PS50109"/>
    </source>
</evidence>
<evidence type="ECO:0000256" key="6">
    <source>
        <dbReference type="ARBA" id="ARBA00022679"/>
    </source>
</evidence>
<evidence type="ECO:0000256" key="9">
    <source>
        <dbReference type="ARBA" id="ARBA00022777"/>
    </source>
</evidence>
<accession>A0A2K9P374</accession>
<name>A0A2K9P374_9FIRM</name>
<dbReference type="CDD" id="cd00082">
    <property type="entry name" value="HisKA"/>
    <property type="match status" value="1"/>
</dbReference>
<evidence type="ECO:0000256" key="10">
    <source>
        <dbReference type="ARBA" id="ARBA00022840"/>
    </source>
</evidence>
<feature type="transmembrane region" description="Helical" evidence="15">
    <location>
        <begin position="12"/>
        <end position="36"/>
    </location>
</feature>
<evidence type="ECO:0000256" key="11">
    <source>
        <dbReference type="ARBA" id="ARBA00022989"/>
    </source>
</evidence>
<dbReference type="InterPro" id="IPR005467">
    <property type="entry name" value="His_kinase_dom"/>
</dbReference>
<dbReference type="SUPFAM" id="SSF47384">
    <property type="entry name" value="Homodimeric domain of signal transducing histidine kinase"/>
    <property type="match status" value="1"/>
</dbReference>
<keyword evidence="13 15" id="KW-0472">Membrane</keyword>
<evidence type="ECO:0000256" key="13">
    <source>
        <dbReference type="ARBA" id="ARBA00023136"/>
    </source>
</evidence>
<dbReference type="InterPro" id="IPR050398">
    <property type="entry name" value="HssS/ArlS-like"/>
</dbReference>
<evidence type="ECO:0000256" key="1">
    <source>
        <dbReference type="ARBA" id="ARBA00000085"/>
    </source>
</evidence>
<dbReference type="InterPro" id="IPR003661">
    <property type="entry name" value="HisK_dim/P_dom"/>
</dbReference>
<keyword evidence="10" id="KW-0067">ATP-binding</keyword>
<dbReference type="InterPro" id="IPR003594">
    <property type="entry name" value="HATPase_dom"/>
</dbReference>
<sequence length="526" mass="59572">MKISIRTKIFSIFLITVVLSFILMFLSFNIITSYHIKRESIDSLNKASATADRISQNFSPNFESYSAIYSEDIDGTYSENYADNQNFLYSESKENFDTEKPTKIPENTNTQPSGFTDGTNMPKAEIDAASIALNLYYSLLDENNKTISFFLTDSKNGDLIYPPPEMYNYKEKQTAFFYDKNELDKLRLYFLDKNSSEPEHTKLDGTDYFTLKKPYSQDINIIFYKNNQQLKDLIRIINFVLLGLLFLTGTVMAAVVIRLTNGLVLSIDKLCSFSNDIGNGIFKPKMLNLKETELSGLETNMNHMAKKLSEYDAEQKTFFQNVSHELKTPLMSIQGYAEGISAKLFKSQKVIEAADIILEESDRLSDMVDNILCLSHLDSKDRFENKTDFECTEVIENLLRQLKPVCGEIKLNFHTDNKKFIITGNPEMFGKAVMSILTNAIRYADKSINISCSARIRTIKISDDGPGIAEKDMPYIFQRFYKGLGGQSGIGLAIAETAIKSMNGTLSAKNKNGAVFTIKFYETDNS</sequence>
<dbReference type="Pfam" id="PF00512">
    <property type="entry name" value="HisKA"/>
    <property type="match status" value="1"/>
</dbReference>
<keyword evidence="8" id="KW-0547">Nucleotide-binding</keyword>
<dbReference type="GO" id="GO:0005886">
    <property type="term" value="C:plasma membrane"/>
    <property type="evidence" value="ECO:0007669"/>
    <property type="project" value="UniProtKB-SubCell"/>
</dbReference>
<evidence type="ECO:0000256" key="4">
    <source>
        <dbReference type="ARBA" id="ARBA00022475"/>
    </source>
</evidence>
<dbReference type="RefSeq" id="WP_102365877.1">
    <property type="nucleotide sequence ID" value="NZ_CP020991.1"/>
</dbReference>
<dbReference type="PROSITE" id="PS50109">
    <property type="entry name" value="HIS_KIN"/>
    <property type="match status" value="1"/>
</dbReference>
<keyword evidence="18" id="KW-1185">Reference proteome</keyword>
<comment type="subcellular location">
    <subcellularLocation>
        <location evidence="2">Cell membrane</location>
        <topology evidence="2">Multi-pass membrane protein</topology>
    </subcellularLocation>
</comment>
<evidence type="ECO:0000256" key="2">
    <source>
        <dbReference type="ARBA" id="ARBA00004651"/>
    </source>
</evidence>
<dbReference type="GO" id="GO:0000155">
    <property type="term" value="F:phosphorelay sensor kinase activity"/>
    <property type="evidence" value="ECO:0007669"/>
    <property type="project" value="InterPro"/>
</dbReference>
<feature type="transmembrane region" description="Helical" evidence="15">
    <location>
        <begin position="236"/>
        <end position="257"/>
    </location>
</feature>
<dbReference type="KEGG" id="mpec:B9O19_01534"/>
<evidence type="ECO:0000256" key="8">
    <source>
        <dbReference type="ARBA" id="ARBA00022741"/>
    </source>
</evidence>
<dbReference type="Proteomes" id="UP000235589">
    <property type="component" value="Chromosome"/>
</dbReference>
<dbReference type="EMBL" id="CP020991">
    <property type="protein sequence ID" value="AUO19694.1"/>
    <property type="molecule type" value="Genomic_DNA"/>
</dbReference>
<dbReference type="PANTHER" id="PTHR45528:SF1">
    <property type="entry name" value="SENSOR HISTIDINE KINASE CPXA"/>
    <property type="match status" value="1"/>
</dbReference>
<evidence type="ECO:0000256" key="14">
    <source>
        <dbReference type="SAM" id="MobiDB-lite"/>
    </source>
</evidence>
<evidence type="ECO:0000256" key="3">
    <source>
        <dbReference type="ARBA" id="ARBA00012438"/>
    </source>
</evidence>
<reference evidence="17 18" key="1">
    <citation type="submission" date="2017-04" db="EMBL/GenBank/DDBJ databases">
        <title>Monoglobus pectinilyticus 14 draft genome.</title>
        <authorList>
            <person name="Kim C."/>
            <person name="Rosendale D.I."/>
            <person name="Kelly W.J."/>
            <person name="Tannock G.W."/>
            <person name="Patchett M.L."/>
            <person name="Jordens J.Z."/>
        </authorList>
    </citation>
    <scope>NUCLEOTIDE SEQUENCE [LARGE SCALE GENOMIC DNA]</scope>
    <source>
        <strain evidence="17 18">14</strain>
    </source>
</reference>
<dbReference type="GeneID" id="98062925"/>
<dbReference type="Gene3D" id="1.10.287.130">
    <property type="match status" value="1"/>
</dbReference>
<evidence type="ECO:0000256" key="12">
    <source>
        <dbReference type="ARBA" id="ARBA00023012"/>
    </source>
</evidence>
<dbReference type="PRINTS" id="PR00344">
    <property type="entry name" value="BCTRLSENSOR"/>
</dbReference>
<feature type="region of interest" description="Disordered" evidence="14">
    <location>
        <begin position="98"/>
        <end position="120"/>
    </location>
</feature>
<keyword evidence="9" id="KW-0418">Kinase</keyword>
<feature type="compositionally biased region" description="Polar residues" evidence="14">
    <location>
        <begin position="105"/>
        <end position="119"/>
    </location>
</feature>
<dbReference type="GO" id="GO:0005524">
    <property type="term" value="F:ATP binding"/>
    <property type="evidence" value="ECO:0007669"/>
    <property type="project" value="UniProtKB-KW"/>
</dbReference>
<dbReference type="EC" id="2.7.13.3" evidence="3"/>
<keyword evidence="6" id="KW-0808">Transferase</keyword>
<dbReference type="SMART" id="SM00388">
    <property type="entry name" value="HisKA"/>
    <property type="match status" value="1"/>
</dbReference>
<comment type="catalytic activity">
    <reaction evidence="1">
        <text>ATP + protein L-histidine = ADP + protein N-phospho-L-histidine.</text>
        <dbReference type="EC" id="2.7.13.3"/>
    </reaction>
</comment>
<dbReference type="InterPro" id="IPR036890">
    <property type="entry name" value="HATPase_C_sf"/>
</dbReference>
<dbReference type="CDD" id="cd00075">
    <property type="entry name" value="HATPase"/>
    <property type="match status" value="1"/>
</dbReference>
<gene>
    <name evidence="17" type="ORF">B9O19_01534</name>
</gene>
<dbReference type="PANTHER" id="PTHR45528">
    <property type="entry name" value="SENSOR HISTIDINE KINASE CPXA"/>
    <property type="match status" value="1"/>
</dbReference>
<dbReference type="Pfam" id="PF02518">
    <property type="entry name" value="HATPase_c"/>
    <property type="match status" value="1"/>
</dbReference>
<keyword evidence="12" id="KW-0902">Two-component regulatory system</keyword>
<protein>
    <recommendedName>
        <fullName evidence="3">histidine kinase</fullName>
        <ecNumber evidence="3">2.7.13.3</ecNumber>
    </recommendedName>
</protein>
<evidence type="ECO:0000256" key="15">
    <source>
        <dbReference type="SAM" id="Phobius"/>
    </source>
</evidence>
<dbReference type="SMART" id="SM00387">
    <property type="entry name" value="HATPase_c"/>
    <property type="match status" value="1"/>
</dbReference>
<dbReference type="InterPro" id="IPR036097">
    <property type="entry name" value="HisK_dim/P_sf"/>
</dbReference>
<keyword evidence="11 15" id="KW-1133">Transmembrane helix</keyword>
<evidence type="ECO:0000256" key="7">
    <source>
        <dbReference type="ARBA" id="ARBA00022692"/>
    </source>
</evidence>
<evidence type="ECO:0000313" key="18">
    <source>
        <dbReference type="Proteomes" id="UP000235589"/>
    </source>
</evidence>
<evidence type="ECO:0000313" key="17">
    <source>
        <dbReference type="EMBL" id="AUO19694.1"/>
    </source>
</evidence>
<dbReference type="FunFam" id="1.10.287.130:FF:000001">
    <property type="entry name" value="Two-component sensor histidine kinase"/>
    <property type="match status" value="1"/>
</dbReference>
<dbReference type="Gene3D" id="3.30.565.10">
    <property type="entry name" value="Histidine kinase-like ATPase, C-terminal domain"/>
    <property type="match status" value="1"/>
</dbReference>
<feature type="domain" description="Histidine kinase" evidence="16">
    <location>
        <begin position="321"/>
        <end position="524"/>
    </location>
</feature>
<dbReference type="SUPFAM" id="SSF55874">
    <property type="entry name" value="ATPase domain of HSP90 chaperone/DNA topoisomerase II/histidine kinase"/>
    <property type="match status" value="1"/>
</dbReference>
<keyword evidence="7 15" id="KW-0812">Transmembrane</keyword>
<evidence type="ECO:0000256" key="5">
    <source>
        <dbReference type="ARBA" id="ARBA00022553"/>
    </source>
</evidence>
<dbReference type="InterPro" id="IPR004358">
    <property type="entry name" value="Sig_transdc_His_kin-like_C"/>
</dbReference>
<dbReference type="AlphaFoldDB" id="A0A2K9P374"/>
<keyword evidence="4" id="KW-1003">Cell membrane</keyword>
<proteinExistence type="predicted"/>
<keyword evidence="5" id="KW-0597">Phosphoprotein</keyword>
<dbReference type="OrthoDB" id="9780718at2"/>